<dbReference type="EMBL" id="OL744231">
    <property type="protein sequence ID" value="WAB00198.1"/>
    <property type="molecule type" value="Genomic_RNA"/>
</dbReference>
<proteinExistence type="predicted"/>
<accession>A0A9E8M6S6</accession>
<reference evidence="2" key="1">
    <citation type="submission" date="2021-12" db="EMBL/GenBank/DDBJ databases">
        <authorList>
            <person name="Zhang X."/>
            <person name="Xie Y."/>
            <person name="Pan X."/>
            <person name="Gao F."/>
        </authorList>
    </citation>
    <scope>NUCLEOTIDE SEQUENCE</scope>
    <source>
        <strain evidence="2">WH504-07</strain>
    </source>
</reference>
<feature type="region of interest" description="Disordered" evidence="1">
    <location>
        <begin position="27"/>
        <end position="47"/>
    </location>
</feature>
<evidence type="ECO:0000313" key="2">
    <source>
        <dbReference type="EMBL" id="WAB00198.1"/>
    </source>
</evidence>
<name>A0A9E8M6S6_9VIRU</name>
<sequence length="487" mass="54398">MSPSDSHSQAPHPADNLEDQFLKNAGLNSMDQIDPAQERASTTTEKVKTIRHTDVSAAPVPPKELAKSVADAKTGLPTEVASDILAPFIGIRVSYASKKRLSSYWPSSKMMFFIVHLINSRLVDHFYFKRYCPDFHPYIFRLYCGILFYIQSLRASADVKSLPDDQHQFMIRFLQAYPPESLPVPGPLLTLFKSLCSSQPEIQTYGKVYPRVPPSPGPAKRSEFWKANPVAFMQPNVPGIFALLSHLNSIINADQPNYPKKGKHTPVTATSTQGQIFGHHSFAPLATRSTSDKWACNSAGLEYPCEADSKLNEGFAERYENFDFPTTTDDDDLTHLQNFLGMNETLSWFAQVKDVAASISLYCNGSGTLADCSPFSISSNQLIIQYLTPSKDVPPPERSADPKSNFPFSFRMSTTARQLPELSEMIAAQCQTNVRVFKTHPFAGTFGDENHRQGPFWSIRPIESSDSDYESFLGLVEIVRQMIKSRV</sequence>
<evidence type="ECO:0000256" key="1">
    <source>
        <dbReference type="SAM" id="MobiDB-lite"/>
    </source>
</evidence>
<protein>
    <submittedName>
        <fullName evidence="2">R3P</fullName>
    </submittedName>
</protein>
<gene>
    <name evidence="2" type="primary">R3P</name>
</gene>
<organism evidence="2">
    <name type="scientific">Fusarium pseudograminearum mycovirus</name>
    <dbReference type="NCBI Taxonomy" id="2994965"/>
    <lineage>
        <taxon>Viruses</taxon>
        <taxon>Riboviria</taxon>
    </lineage>
</organism>